<gene>
    <name evidence="2" type="ORF">EVAR_43589_1</name>
</gene>
<dbReference type="AlphaFoldDB" id="A0A4C1XF99"/>
<organism evidence="2 3">
    <name type="scientific">Eumeta variegata</name>
    <name type="common">Bagworm moth</name>
    <name type="synonym">Eumeta japonica</name>
    <dbReference type="NCBI Taxonomy" id="151549"/>
    <lineage>
        <taxon>Eukaryota</taxon>
        <taxon>Metazoa</taxon>
        <taxon>Ecdysozoa</taxon>
        <taxon>Arthropoda</taxon>
        <taxon>Hexapoda</taxon>
        <taxon>Insecta</taxon>
        <taxon>Pterygota</taxon>
        <taxon>Neoptera</taxon>
        <taxon>Endopterygota</taxon>
        <taxon>Lepidoptera</taxon>
        <taxon>Glossata</taxon>
        <taxon>Ditrysia</taxon>
        <taxon>Tineoidea</taxon>
        <taxon>Psychidae</taxon>
        <taxon>Oiketicinae</taxon>
        <taxon>Eumeta</taxon>
    </lineage>
</organism>
<protein>
    <submittedName>
        <fullName evidence="2">Uncharacterized protein</fullName>
    </submittedName>
</protein>
<dbReference type="Proteomes" id="UP000299102">
    <property type="component" value="Unassembled WGS sequence"/>
</dbReference>
<accession>A0A4C1XF99</accession>
<reference evidence="2 3" key="1">
    <citation type="journal article" date="2019" name="Commun. Biol.">
        <title>The bagworm genome reveals a unique fibroin gene that provides high tensile strength.</title>
        <authorList>
            <person name="Kono N."/>
            <person name="Nakamura H."/>
            <person name="Ohtoshi R."/>
            <person name="Tomita M."/>
            <person name="Numata K."/>
            <person name="Arakawa K."/>
        </authorList>
    </citation>
    <scope>NUCLEOTIDE SEQUENCE [LARGE SCALE GENOMIC DNA]</scope>
</reference>
<proteinExistence type="predicted"/>
<dbReference type="EMBL" id="BGZK01000819">
    <property type="protein sequence ID" value="GBP61652.1"/>
    <property type="molecule type" value="Genomic_DNA"/>
</dbReference>
<evidence type="ECO:0000313" key="2">
    <source>
        <dbReference type="EMBL" id="GBP61652.1"/>
    </source>
</evidence>
<feature type="region of interest" description="Disordered" evidence="1">
    <location>
        <begin position="1"/>
        <end position="23"/>
    </location>
</feature>
<sequence length="102" mass="11266">MGVRRLSKNSGQQGEQHDKARDAVLSSPTCLRDLLPWEASGTRSLTGFISSSKHVNSRRLKTDVVQPVYVTGPEASTLIKFDSKSPSAQYNNGLKDFMKQNL</sequence>
<evidence type="ECO:0000256" key="1">
    <source>
        <dbReference type="SAM" id="MobiDB-lite"/>
    </source>
</evidence>
<keyword evidence="3" id="KW-1185">Reference proteome</keyword>
<name>A0A4C1XF99_EUMVA</name>
<comment type="caution">
    <text evidence="2">The sequence shown here is derived from an EMBL/GenBank/DDBJ whole genome shotgun (WGS) entry which is preliminary data.</text>
</comment>
<evidence type="ECO:0000313" key="3">
    <source>
        <dbReference type="Proteomes" id="UP000299102"/>
    </source>
</evidence>